<accession>A0ABU0INM3</accession>
<reference evidence="1 2" key="1">
    <citation type="submission" date="2023-07" db="EMBL/GenBank/DDBJ databases">
        <title>Genomic Encyclopedia of Type Strains, Phase IV (KMG-IV): sequencing the most valuable type-strain genomes for metagenomic binning, comparative biology and taxonomic classification.</title>
        <authorList>
            <person name="Goeker M."/>
        </authorList>
    </citation>
    <scope>NUCLEOTIDE SEQUENCE [LARGE SCALE GENOMIC DNA]</scope>
    <source>
        <strain evidence="1 2">DSM 18695</strain>
    </source>
</reference>
<dbReference type="Pfam" id="PF11776">
    <property type="entry name" value="RcnB"/>
    <property type="match status" value="1"/>
</dbReference>
<dbReference type="InterPro" id="IPR024572">
    <property type="entry name" value="RcnB"/>
</dbReference>
<evidence type="ECO:0000313" key="2">
    <source>
        <dbReference type="Proteomes" id="UP001228905"/>
    </source>
</evidence>
<dbReference type="Proteomes" id="UP001228905">
    <property type="component" value="Unassembled WGS sequence"/>
</dbReference>
<organism evidence="1 2">
    <name type="scientific">Caulobacter ginsengisoli</name>
    <dbReference type="NCBI Taxonomy" id="400775"/>
    <lineage>
        <taxon>Bacteria</taxon>
        <taxon>Pseudomonadati</taxon>
        <taxon>Pseudomonadota</taxon>
        <taxon>Alphaproteobacteria</taxon>
        <taxon>Caulobacterales</taxon>
        <taxon>Caulobacteraceae</taxon>
        <taxon>Caulobacter</taxon>
    </lineage>
</organism>
<sequence length="101" mass="12890">MRDRDRNRRWYDQRQWRPSYRPARRYHLPRYYAPRNYYVRTWYYNDILPWGWFTSNYYLNYWEYGLPTPPIGTEWVRVGNDALLVDIWTGRVLTVYYGIFW</sequence>
<dbReference type="Gene3D" id="3.10.450.160">
    <property type="entry name" value="inner membrane protein cigr"/>
    <property type="match status" value="1"/>
</dbReference>
<proteinExistence type="predicted"/>
<keyword evidence="2" id="KW-1185">Reference proteome</keyword>
<protein>
    <submittedName>
        <fullName evidence="1">Ni/Co efflux regulator RcnB</fullName>
    </submittedName>
</protein>
<gene>
    <name evidence="1" type="ORF">QO010_001372</name>
</gene>
<dbReference type="RefSeq" id="WP_307347646.1">
    <property type="nucleotide sequence ID" value="NZ_JAUSVS010000002.1"/>
</dbReference>
<dbReference type="EMBL" id="JAUSVS010000002">
    <property type="protein sequence ID" value="MDQ0463601.1"/>
    <property type="molecule type" value="Genomic_DNA"/>
</dbReference>
<comment type="caution">
    <text evidence="1">The sequence shown here is derived from an EMBL/GenBank/DDBJ whole genome shotgun (WGS) entry which is preliminary data.</text>
</comment>
<evidence type="ECO:0000313" key="1">
    <source>
        <dbReference type="EMBL" id="MDQ0463601.1"/>
    </source>
</evidence>
<name>A0ABU0INM3_9CAUL</name>